<dbReference type="STRING" id="3750.A0A498K1K7"/>
<dbReference type="PANTHER" id="PTHR31342:SF16">
    <property type="entry name" value="TALIN_MIDDLE DOMAIN-CONTAINING PROTEIN"/>
    <property type="match status" value="1"/>
</dbReference>
<gene>
    <name evidence="2" type="ORF">DVH24_011566</name>
</gene>
<keyword evidence="1" id="KW-0175">Coiled coil</keyword>
<organism evidence="2 3">
    <name type="scientific">Malus domestica</name>
    <name type="common">Apple</name>
    <name type="synonym">Pyrus malus</name>
    <dbReference type="NCBI Taxonomy" id="3750"/>
    <lineage>
        <taxon>Eukaryota</taxon>
        <taxon>Viridiplantae</taxon>
        <taxon>Streptophyta</taxon>
        <taxon>Embryophyta</taxon>
        <taxon>Tracheophyta</taxon>
        <taxon>Spermatophyta</taxon>
        <taxon>Magnoliopsida</taxon>
        <taxon>eudicotyledons</taxon>
        <taxon>Gunneridae</taxon>
        <taxon>Pentapetalae</taxon>
        <taxon>rosids</taxon>
        <taxon>fabids</taxon>
        <taxon>Rosales</taxon>
        <taxon>Rosaceae</taxon>
        <taxon>Amygdaloideae</taxon>
        <taxon>Maleae</taxon>
        <taxon>Malus</taxon>
    </lineage>
</organism>
<sequence>MSGFTERRIYKAVESTATEIFLRPSAQASSSPWYKAQSSAAVTGHTPPILSPKPMIHLPLSSLSKPPPVAIPAIPLTLPSVLSLTQPEFNHGSFKTKDMNGLMQFHKKVESVLEHLTDESQVLSRFEGFPTKKLEAIRMAAALHTNLNTMLNELQNWKLVVPLGQLLDKAERYFDKGNTQIKGEIDTMERTEDDEAKKFQSQNIHFDFNILIRIKEAMVDVSSSCMEMALKRKAFQFAFRVYTFAGGHDDRADMLTKELAKEIESEGPQHN</sequence>
<evidence type="ECO:0000313" key="2">
    <source>
        <dbReference type="EMBL" id="RXH99241.1"/>
    </source>
</evidence>
<dbReference type="Proteomes" id="UP000290289">
    <property type="component" value="Chromosome 5"/>
</dbReference>
<dbReference type="EMBL" id="RDQH01000331">
    <property type="protein sequence ID" value="RXH99241.1"/>
    <property type="molecule type" value="Genomic_DNA"/>
</dbReference>
<protein>
    <submittedName>
        <fullName evidence="2">Uncharacterized protein</fullName>
    </submittedName>
</protein>
<dbReference type="PANTHER" id="PTHR31342">
    <property type="entry name" value="PROTEIN CHUP1, CHLOROPLASTIC"/>
    <property type="match status" value="1"/>
</dbReference>
<accession>A0A498K1K7</accession>
<evidence type="ECO:0000256" key="1">
    <source>
        <dbReference type="ARBA" id="ARBA00023054"/>
    </source>
</evidence>
<keyword evidence="3" id="KW-1185">Reference proteome</keyword>
<reference evidence="2 3" key="1">
    <citation type="submission" date="2018-10" db="EMBL/GenBank/DDBJ databases">
        <title>A high-quality apple genome assembly.</title>
        <authorList>
            <person name="Hu J."/>
        </authorList>
    </citation>
    <scope>NUCLEOTIDE SEQUENCE [LARGE SCALE GENOMIC DNA]</scope>
    <source>
        <strain evidence="3">cv. HFTH1</strain>
        <tissue evidence="2">Young leaf</tissue>
    </source>
</reference>
<name>A0A498K1K7_MALDO</name>
<evidence type="ECO:0000313" key="3">
    <source>
        <dbReference type="Proteomes" id="UP000290289"/>
    </source>
</evidence>
<dbReference type="InterPro" id="IPR040265">
    <property type="entry name" value="CHUP1/IPGA1-like"/>
</dbReference>
<comment type="caution">
    <text evidence="2">The sequence shown here is derived from an EMBL/GenBank/DDBJ whole genome shotgun (WGS) entry which is preliminary data.</text>
</comment>
<dbReference type="AlphaFoldDB" id="A0A498K1K7"/>
<proteinExistence type="predicted"/>